<dbReference type="RefSeq" id="WP_035682411.1">
    <property type="nucleotide sequence ID" value="NZ_JPRL01000001.1"/>
</dbReference>
<protein>
    <submittedName>
        <fullName evidence="2">UDP-galactose-4-epimerase</fullName>
    </submittedName>
</protein>
<name>A0A085ZLA4_9FLAO</name>
<accession>A0A085ZLA4</accession>
<dbReference type="InterPro" id="IPR050177">
    <property type="entry name" value="Lipid_A_modif_metabolic_enz"/>
</dbReference>
<reference evidence="2 3" key="1">
    <citation type="submission" date="2014-07" db="EMBL/GenBank/DDBJ databases">
        <title>Genome of Flavobacterium reichenbachii LMG 25512.</title>
        <authorList>
            <person name="Stropko S.J."/>
            <person name="Pipes S.E."/>
            <person name="Newman J.D."/>
        </authorList>
    </citation>
    <scope>NUCLEOTIDE SEQUENCE [LARGE SCALE GENOMIC DNA]</scope>
    <source>
        <strain evidence="2 3">LMG 25512</strain>
    </source>
</reference>
<evidence type="ECO:0000313" key="2">
    <source>
        <dbReference type="EMBL" id="KFF05218.1"/>
    </source>
</evidence>
<gene>
    <name evidence="2" type="ORF">IW19_06600</name>
</gene>
<dbReference type="eggNOG" id="COG0451">
    <property type="taxonomic scope" value="Bacteria"/>
</dbReference>
<feature type="domain" description="NAD-dependent epimerase/dehydratase" evidence="1">
    <location>
        <begin position="5"/>
        <end position="213"/>
    </location>
</feature>
<evidence type="ECO:0000259" key="1">
    <source>
        <dbReference type="Pfam" id="PF01370"/>
    </source>
</evidence>
<dbReference type="Proteomes" id="UP000028715">
    <property type="component" value="Unassembled WGS sequence"/>
</dbReference>
<dbReference type="OrthoDB" id="329806at2"/>
<dbReference type="AlphaFoldDB" id="A0A085ZLA4"/>
<evidence type="ECO:0000313" key="3">
    <source>
        <dbReference type="Proteomes" id="UP000028715"/>
    </source>
</evidence>
<dbReference type="SUPFAM" id="SSF51735">
    <property type="entry name" value="NAD(P)-binding Rossmann-fold domains"/>
    <property type="match status" value="1"/>
</dbReference>
<dbReference type="InterPro" id="IPR036291">
    <property type="entry name" value="NAD(P)-bd_dom_sf"/>
</dbReference>
<comment type="caution">
    <text evidence="2">The sequence shown here is derived from an EMBL/GenBank/DDBJ whole genome shotgun (WGS) entry which is preliminary data.</text>
</comment>
<dbReference type="Pfam" id="PF01370">
    <property type="entry name" value="Epimerase"/>
    <property type="match status" value="1"/>
</dbReference>
<dbReference type="Gene3D" id="3.40.50.720">
    <property type="entry name" value="NAD(P)-binding Rossmann-like Domain"/>
    <property type="match status" value="1"/>
</dbReference>
<proteinExistence type="predicted"/>
<dbReference type="PANTHER" id="PTHR43245:SF58">
    <property type="entry name" value="BLL5923 PROTEIN"/>
    <property type="match status" value="1"/>
</dbReference>
<organism evidence="2 3">
    <name type="scientific">Flavobacterium reichenbachii</name>
    <dbReference type="NCBI Taxonomy" id="362418"/>
    <lineage>
        <taxon>Bacteria</taxon>
        <taxon>Pseudomonadati</taxon>
        <taxon>Bacteroidota</taxon>
        <taxon>Flavobacteriia</taxon>
        <taxon>Flavobacteriales</taxon>
        <taxon>Flavobacteriaceae</taxon>
        <taxon>Flavobacterium</taxon>
    </lineage>
</organism>
<dbReference type="PANTHER" id="PTHR43245">
    <property type="entry name" value="BIFUNCTIONAL POLYMYXIN RESISTANCE PROTEIN ARNA"/>
    <property type="match status" value="1"/>
</dbReference>
<sequence length="301" mass="33197">MFNDILITGANGFLGKLIVNELQESNNLKSLSRTSGDFNFFLDKEIPDFYQKFDLVIHVAGKAHSIPKNEIEKKQFYDVNVVGTRNLLKGLESFHIPKEFVFISSVSVYGLDVGNNIDEDHPLLAIDAYGLSKIEAEKIVLNWCKENNVVCTILRLPLLVGKDAPGNLGAMVKAITKGYYFNVGGGKAKKSMVLGKDVASLIMRVAPIGGIYNVTDGYHPNFDELSGAVSLNKKKRKPLNLPMSLGVIIGKIGDFFGEKSPINSAKVKKITSNLTFDDTKARVILDWNPQSVVDYVNNNEI</sequence>
<dbReference type="STRING" id="362418.IW19_06600"/>
<dbReference type="InterPro" id="IPR001509">
    <property type="entry name" value="Epimerase_deHydtase"/>
</dbReference>
<dbReference type="EMBL" id="JPRL01000001">
    <property type="protein sequence ID" value="KFF05218.1"/>
    <property type="molecule type" value="Genomic_DNA"/>
</dbReference>
<keyword evidence="3" id="KW-1185">Reference proteome</keyword>